<dbReference type="AlphaFoldDB" id="A0A917REW3"/>
<dbReference type="EMBL" id="BMPQ01000029">
    <property type="protein sequence ID" value="GGL03584.1"/>
    <property type="molecule type" value="Genomic_DNA"/>
</dbReference>
<keyword evidence="2" id="KW-1185">Reference proteome</keyword>
<comment type="caution">
    <text evidence="1">The sequence shown here is derived from an EMBL/GenBank/DDBJ whole genome shotgun (WGS) entry which is preliminary data.</text>
</comment>
<gene>
    <name evidence="1" type="ORF">GCM10010094_75600</name>
</gene>
<protein>
    <submittedName>
        <fullName evidence="1">Uncharacterized protein</fullName>
    </submittedName>
</protein>
<accession>A0A917REW3</accession>
<name>A0A917REW3_9ACTN</name>
<proteinExistence type="predicted"/>
<sequence>MALHYLSAVQLLRHADEEKARALYADVIEALEQHCTDVGVDWPGNELNITVQLTADGEQYIAIAGRDSLPWHDDRSELGGWKAVHVDNTYGTAKVIYDTTTDEGEPPGDMSLEPLAEEIGSYANGWRAEHSG</sequence>
<evidence type="ECO:0000313" key="2">
    <source>
        <dbReference type="Proteomes" id="UP000637788"/>
    </source>
</evidence>
<reference evidence="1" key="1">
    <citation type="journal article" date="2014" name="Int. J. Syst. Evol. Microbiol.">
        <title>Complete genome sequence of Corynebacterium casei LMG S-19264T (=DSM 44701T), isolated from a smear-ripened cheese.</title>
        <authorList>
            <consortium name="US DOE Joint Genome Institute (JGI-PGF)"/>
            <person name="Walter F."/>
            <person name="Albersmeier A."/>
            <person name="Kalinowski J."/>
            <person name="Ruckert C."/>
        </authorList>
    </citation>
    <scope>NUCLEOTIDE SEQUENCE</scope>
    <source>
        <strain evidence="1">JCM 3035</strain>
    </source>
</reference>
<dbReference type="RefSeq" id="WP_189326262.1">
    <property type="nucleotide sequence ID" value="NZ_BMPQ01000029.1"/>
</dbReference>
<reference evidence="1" key="2">
    <citation type="submission" date="2020-09" db="EMBL/GenBank/DDBJ databases">
        <authorList>
            <person name="Sun Q."/>
            <person name="Ohkuma M."/>
        </authorList>
    </citation>
    <scope>NUCLEOTIDE SEQUENCE</scope>
    <source>
        <strain evidence="1">JCM 3035</strain>
    </source>
</reference>
<evidence type="ECO:0000313" key="1">
    <source>
        <dbReference type="EMBL" id="GGL03584.1"/>
    </source>
</evidence>
<dbReference type="Proteomes" id="UP000637788">
    <property type="component" value="Unassembled WGS sequence"/>
</dbReference>
<organism evidence="1 2">
    <name type="scientific">Streptomyces flaveus</name>
    <dbReference type="NCBI Taxonomy" id="66370"/>
    <lineage>
        <taxon>Bacteria</taxon>
        <taxon>Bacillati</taxon>
        <taxon>Actinomycetota</taxon>
        <taxon>Actinomycetes</taxon>
        <taxon>Kitasatosporales</taxon>
        <taxon>Streptomycetaceae</taxon>
        <taxon>Streptomyces</taxon>
        <taxon>Streptomyces aurantiacus group</taxon>
    </lineage>
</organism>